<dbReference type="AlphaFoldDB" id="A0A2I1IM26"/>
<evidence type="ECO:0000256" key="4">
    <source>
        <dbReference type="PROSITE-ProRule" id="PRU00335"/>
    </source>
</evidence>
<dbReference type="PROSITE" id="PS50977">
    <property type="entry name" value="HTH_TETR_2"/>
    <property type="match status" value="1"/>
</dbReference>
<dbReference type="PANTHER" id="PTHR30055:SF234">
    <property type="entry name" value="HTH-TYPE TRANSCRIPTIONAL REGULATOR BETI"/>
    <property type="match status" value="1"/>
</dbReference>
<dbReference type="InterPro" id="IPR001647">
    <property type="entry name" value="HTH_TetR"/>
</dbReference>
<reference evidence="6 7" key="1">
    <citation type="submission" date="2017-12" db="EMBL/GenBank/DDBJ databases">
        <title>Phylogenetic diversity of female urinary microbiome.</title>
        <authorList>
            <person name="Thomas-White K."/>
            <person name="Wolfe A.J."/>
        </authorList>
    </citation>
    <scope>NUCLEOTIDE SEQUENCE [LARGE SCALE GENOMIC DNA]</scope>
    <source>
        <strain evidence="6 7">UMB0402</strain>
    </source>
</reference>
<evidence type="ECO:0000256" key="3">
    <source>
        <dbReference type="ARBA" id="ARBA00023163"/>
    </source>
</evidence>
<keyword evidence="1" id="KW-0805">Transcription regulation</keyword>
<dbReference type="Proteomes" id="UP000235122">
    <property type="component" value="Unassembled WGS sequence"/>
</dbReference>
<proteinExistence type="predicted"/>
<feature type="DNA-binding region" description="H-T-H motif" evidence="4">
    <location>
        <begin position="29"/>
        <end position="48"/>
    </location>
</feature>
<sequence>MVAEEFETANKLIDATRHIVVSEGIEGCSLEKICARAGFTRGAFYSNFSTKDELFAALAEDEYARLIDGLTDTVQGWAKAGPGEVTMEALLDEVLEVLQLDRDFYVLHSELLNRSVRDPKWGMRLAEINSQFIRQVAQVLETIAEATGRVVHVSSISLAHAVVGIALRAANIGAMRAALAGKDLHATEPAQDIVQMLLTLIYASTTEPVQQKDSHKIAK</sequence>
<dbReference type="InterPro" id="IPR050109">
    <property type="entry name" value="HTH-type_TetR-like_transc_reg"/>
</dbReference>
<gene>
    <name evidence="6" type="ORF">CYJ19_08165</name>
</gene>
<dbReference type="InterPro" id="IPR009057">
    <property type="entry name" value="Homeodomain-like_sf"/>
</dbReference>
<evidence type="ECO:0000313" key="7">
    <source>
        <dbReference type="Proteomes" id="UP000235122"/>
    </source>
</evidence>
<keyword evidence="3" id="KW-0804">Transcription</keyword>
<evidence type="ECO:0000259" key="5">
    <source>
        <dbReference type="PROSITE" id="PS50977"/>
    </source>
</evidence>
<dbReference type="Gene3D" id="1.10.357.10">
    <property type="entry name" value="Tetracycline Repressor, domain 2"/>
    <property type="match status" value="1"/>
</dbReference>
<keyword evidence="7" id="KW-1185">Reference proteome</keyword>
<dbReference type="STRING" id="33007.HMPREF3198_00597"/>
<accession>A0A2I1IM26</accession>
<comment type="caution">
    <text evidence="6">The sequence shown here is derived from an EMBL/GenBank/DDBJ whole genome shotgun (WGS) entry which is preliminary data.</text>
</comment>
<name>A0A2I1IM26_9ACTO</name>
<evidence type="ECO:0000313" key="6">
    <source>
        <dbReference type="EMBL" id="PKY72163.1"/>
    </source>
</evidence>
<dbReference type="PRINTS" id="PR00455">
    <property type="entry name" value="HTHTETR"/>
</dbReference>
<evidence type="ECO:0000256" key="2">
    <source>
        <dbReference type="ARBA" id="ARBA00023125"/>
    </source>
</evidence>
<evidence type="ECO:0000256" key="1">
    <source>
        <dbReference type="ARBA" id="ARBA00023015"/>
    </source>
</evidence>
<dbReference type="SUPFAM" id="SSF46689">
    <property type="entry name" value="Homeodomain-like"/>
    <property type="match status" value="1"/>
</dbReference>
<organism evidence="6 7">
    <name type="scientific">Winkia neuii</name>
    <dbReference type="NCBI Taxonomy" id="33007"/>
    <lineage>
        <taxon>Bacteria</taxon>
        <taxon>Bacillati</taxon>
        <taxon>Actinomycetota</taxon>
        <taxon>Actinomycetes</taxon>
        <taxon>Actinomycetales</taxon>
        <taxon>Actinomycetaceae</taxon>
        <taxon>Winkia</taxon>
    </lineage>
</organism>
<keyword evidence="2 4" id="KW-0238">DNA-binding</keyword>
<dbReference type="Pfam" id="PF00440">
    <property type="entry name" value="TetR_N"/>
    <property type="match status" value="1"/>
</dbReference>
<protein>
    <submittedName>
        <fullName evidence="6">TetR/AcrR family transcriptional regulator</fullName>
    </submittedName>
</protein>
<dbReference type="GO" id="GO:0000976">
    <property type="term" value="F:transcription cis-regulatory region binding"/>
    <property type="evidence" value="ECO:0007669"/>
    <property type="project" value="TreeGrafter"/>
</dbReference>
<dbReference type="GO" id="GO:0003700">
    <property type="term" value="F:DNA-binding transcription factor activity"/>
    <property type="evidence" value="ECO:0007669"/>
    <property type="project" value="TreeGrafter"/>
</dbReference>
<feature type="domain" description="HTH tetR-type" evidence="5">
    <location>
        <begin position="6"/>
        <end position="66"/>
    </location>
</feature>
<dbReference type="PANTHER" id="PTHR30055">
    <property type="entry name" value="HTH-TYPE TRANSCRIPTIONAL REGULATOR RUTR"/>
    <property type="match status" value="1"/>
</dbReference>
<dbReference type="EMBL" id="PKKO01000004">
    <property type="protein sequence ID" value="PKY72163.1"/>
    <property type="molecule type" value="Genomic_DNA"/>
</dbReference>